<keyword evidence="3" id="KW-1185">Reference proteome</keyword>
<accession>M0MSX7</accession>
<gene>
    <name evidence="2" type="ORF">C450_18909</name>
</gene>
<evidence type="ECO:0000313" key="2">
    <source>
        <dbReference type="EMBL" id="EMA48847.1"/>
    </source>
</evidence>
<feature type="transmembrane region" description="Helical" evidence="1">
    <location>
        <begin position="12"/>
        <end position="30"/>
    </location>
</feature>
<proteinExistence type="predicted"/>
<organism evidence="2 3">
    <name type="scientific">Halococcus salifodinae DSM 8989</name>
    <dbReference type="NCBI Taxonomy" id="1227456"/>
    <lineage>
        <taxon>Archaea</taxon>
        <taxon>Methanobacteriati</taxon>
        <taxon>Methanobacteriota</taxon>
        <taxon>Stenosarchaea group</taxon>
        <taxon>Halobacteria</taxon>
        <taxon>Halobacteriales</taxon>
        <taxon>Halococcaceae</taxon>
        <taxon>Halococcus</taxon>
    </lineage>
</organism>
<dbReference type="AlphaFoldDB" id="M0MSX7"/>
<keyword evidence="1" id="KW-1133">Transmembrane helix</keyword>
<evidence type="ECO:0000256" key="1">
    <source>
        <dbReference type="SAM" id="Phobius"/>
    </source>
</evidence>
<comment type="caution">
    <text evidence="2">The sequence shown here is derived from an EMBL/GenBank/DDBJ whole genome shotgun (WGS) entry which is preliminary data.</text>
</comment>
<keyword evidence="1" id="KW-0812">Transmembrane</keyword>
<name>M0MSX7_9EURY</name>
<dbReference type="Proteomes" id="UP000011625">
    <property type="component" value="Unassembled WGS sequence"/>
</dbReference>
<sequence>MTSIPVEALTRFVLYLLTMIAAGATLMWAYQSGHSNTDLDDLDSWWGRPSQRSDHEPSETHLDMLMFFAVLIGGFGLSALIMDFLF</sequence>
<protein>
    <submittedName>
        <fullName evidence="2">Uncharacterized protein</fullName>
    </submittedName>
</protein>
<keyword evidence="1" id="KW-0472">Membrane</keyword>
<reference evidence="2 3" key="1">
    <citation type="journal article" date="2014" name="PLoS Genet.">
        <title>Phylogenetically driven sequencing of extremely halophilic archaea reveals strategies for static and dynamic osmo-response.</title>
        <authorList>
            <person name="Becker E.A."/>
            <person name="Seitzer P.M."/>
            <person name="Tritt A."/>
            <person name="Larsen D."/>
            <person name="Krusor M."/>
            <person name="Yao A.I."/>
            <person name="Wu D."/>
            <person name="Madern D."/>
            <person name="Eisen J.A."/>
            <person name="Darling A.E."/>
            <person name="Facciotti M.T."/>
        </authorList>
    </citation>
    <scope>NUCLEOTIDE SEQUENCE [LARGE SCALE GENOMIC DNA]</scope>
    <source>
        <strain evidence="2 3">DSM 8989</strain>
    </source>
</reference>
<dbReference type="EMBL" id="AOME01000086">
    <property type="protein sequence ID" value="EMA48847.1"/>
    <property type="molecule type" value="Genomic_DNA"/>
</dbReference>
<dbReference type="PATRIC" id="fig|1227456.3.peg.3844"/>
<feature type="transmembrane region" description="Helical" evidence="1">
    <location>
        <begin position="64"/>
        <end position="85"/>
    </location>
</feature>
<evidence type="ECO:0000313" key="3">
    <source>
        <dbReference type="Proteomes" id="UP000011625"/>
    </source>
</evidence>